<keyword evidence="1" id="KW-0472">Membrane</keyword>
<name>A0A7N0V941_KALFE</name>
<dbReference type="AlphaFoldDB" id="A0A7N0V941"/>
<organism evidence="3 4">
    <name type="scientific">Kalanchoe fedtschenkoi</name>
    <name type="common">Lavender scallops</name>
    <name type="synonym">South American air plant</name>
    <dbReference type="NCBI Taxonomy" id="63787"/>
    <lineage>
        <taxon>Eukaryota</taxon>
        <taxon>Viridiplantae</taxon>
        <taxon>Streptophyta</taxon>
        <taxon>Embryophyta</taxon>
        <taxon>Tracheophyta</taxon>
        <taxon>Spermatophyta</taxon>
        <taxon>Magnoliopsida</taxon>
        <taxon>eudicotyledons</taxon>
        <taxon>Gunneridae</taxon>
        <taxon>Pentapetalae</taxon>
        <taxon>Saxifragales</taxon>
        <taxon>Crassulaceae</taxon>
        <taxon>Kalanchoe</taxon>
    </lineage>
</organism>
<dbReference type="GO" id="GO:0060090">
    <property type="term" value="F:molecular adaptor activity"/>
    <property type="evidence" value="ECO:0007669"/>
    <property type="project" value="InterPro"/>
</dbReference>
<dbReference type="InterPro" id="IPR024372">
    <property type="entry name" value="Ecm29_N"/>
</dbReference>
<feature type="domain" description="Proteasome component Ecm29 N-terminal" evidence="2">
    <location>
        <begin position="44"/>
        <end position="130"/>
    </location>
</feature>
<evidence type="ECO:0000313" key="3">
    <source>
        <dbReference type="EnsemblPlants" id="Kaladp0266s0022.1.v1.1"/>
    </source>
</evidence>
<sequence length="171" mass="19352">MGDGSGLGPIGSSKIIKIYILISDFILRTIFYEKLILQRATRQQQFSNRTDGKKPLKQDVLLSRKLGILNVVDAMELPPEIVYPIYMAASSDCQELVVKRGEDLLKKKASNTNLDDPDLIKRLLSLFIDTTISLSLVFLLLLVVQWPLEEHEMRFRAMNDIVNPPMALPNP</sequence>
<dbReference type="Pfam" id="PF13001">
    <property type="entry name" value="ECM29_N"/>
    <property type="match status" value="1"/>
</dbReference>
<feature type="transmembrane region" description="Helical" evidence="1">
    <location>
        <begin position="126"/>
        <end position="148"/>
    </location>
</feature>
<dbReference type="GO" id="GO:0043248">
    <property type="term" value="P:proteasome assembly"/>
    <property type="evidence" value="ECO:0007669"/>
    <property type="project" value="InterPro"/>
</dbReference>
<evidence type="ECO:0000256" key="1">
    <source>
        <dbReference type="SAM" id="Phobius"/>
    </source>
</evidence>
<accession>A0A7N0V941</accession>
<keyword evidence="4" id="KW-1185">Reference proteome</keyword>
<proteinExistence type="predicted"/>
<dbReference type="Gramene" id="Kaladp0266s0022.1.v1.1">
    <property type="protein sequence ID" value="Kaladp0266s0022.1.v1.1"/>
    <property type="gene ID" value="Kaladp0266s0022.v1.1"/>
</dbReference>
<keyword evidence="1" id="KW-0812">Transmembrane</keyword>
<feature type="transmembrane region" description="Helical" evidence="1">
    <location>
        <begin position="15"/>
        <end position="32"/>
    </location>
</feature>
<evidence type="ECO:0000313" key="4">
    <source>
        <dbReference type="Proteomes" id="UP000594263"/>
    </source>
</evidence>
<evidence type="ECO:0000259" key="2">
    <source>
        <dbReference type="Pfam" id="PF13001"/>
    </source>
</evidence>
<dbReference type="Proteomes" id="UP000594263">
    <property type="component" value="Unplaced"/>
</dbReference>
<keyword evidence="1" id="KW-1133">Transmembrane helix</keyword>
<protein>
    <recommendedName>
        <fullName evidence="2">Proteasome component Ecm29 N-terminal domain-containing protein</fullName>
    </recommendedName>
</protein>
<dbReference type="EnsemblPlants" id="Kaladp0266s0022.1.v1.1">
    <property type="protein sequence ID" value="Kaladp0266s0022.1.v1.1"/>
    <property type="gene ID" value="Kaladp0266s0022.v1.1"/>
</dbReference>
<reference evidence="3" key="1">
    <citation type="submission" date="2021-01" db="UniProtKB">
        <authorList>
            <consortium name="EnsemblPlants"/>
        </authorList>
    </citation>
    <scope>IDENTIFICATION</scope>
</reference>